<name>A0ABD0PV47_CIRMR</name>
<dbReference type="AlphaFoldDB" id="A0ABD0PV47"/>
<organism evidence="2 3">
    <name type="scientific">Cirrhinus mrigala</name>
    <name type="common">Mrigala</name>
    <dbReference type="NCBI Taxonomy" id="683832"/>
    <lineage>
        <taxon>Eukaryota</taxon>
        <taxon>Metazoa</taxon>
        <taxon>Chordata</taxon>
        <taxon>Craniata</taxon>
        <taxon>Vertebrata</taxon>
        <taxon>Euteleostomi</taxon>
        <taxon>Actinopterygii</taxon>
        <taxon>Neopterygii</taxon>
        <taxon>Teleostei</taxon>
        <taxon>Ostariophysi</taxon>
        <taxon>Cypriniformes</taxon>
        <taxon>Cyprinidae</taxon>
        <taxon>Labeoninae</taxon>
        <taxon>Labeonini</taxon>
        <taxon>Cirrhinus</taxon>
    </lineage>
</organism>
<dbReference type="Proteomes" id="UP001529510">
    <property type="component" value="Unassembled WGS sequence"/>
</dbReference>
<feature type="compositionally biased region" description="Pro residues" evidence="1">
    <location>
        <begin position="45"/>
        <end position="57"/>
    </location>
</feature>
<reference evidence="2 3" key="1">
    <citation type="submission" date="2024-05" db="EMBL/GenBank/DDBJ databases">
        <title>Genome sequencing and assembly of Indian major carp, Cirrhinus mrigala (Hamilton, 1822).</title>
        <authorList>
            <person name="Mohindra V."/>
            <person name="Chowdhury L.M."/>
            <person name="Lal K."/>
            <person name="Jena J.K."/>
        </authorList>
    </citation>
    <scope>NUCLEOTIDE SEQUENCE [LARGE SCALE GENOMIC DNA]</scope>
    <source>
        <strain evidence="2">CM1030</strain>
        <tissue evidence="2">Blood</tissue>
    </source>
</reference>
<feature type="non-terminal residue" evidence="2">
    <location>
        <position position="70"/>
    </location>
</feature>
<dbReference type="EMBL" id="JAMKFB020000013">
    <property type="protein sequence ID" value="KAL0177774.1"/>
    <property type="molecule type" value="Genomic_DNA"/>
</dbReference>
<feature type="region of interest" description="Disordered" evidence="1">
    <location>
        <begin position="44"/>
        <end position="70"/>
    </location>
</feature>
<sequence length="70" mass="8313">IPRWVNRLAYFSSCVPFLQSCLPKEWLTPAALHWRRPRMLRPLPQRLPAPRWRPLPDQPDTNHADEPCCL</sequence>
<evidence type="ECO:0000313" key="2">
    <source>
        <dbReference type="EMBL" id="KAL0177774.1"/>
    </source>
</evidence>
<evidence type="ECO:0000313" key="3">
    <source>
        <dbReference type="Proteomes" id="UP001529510"/>
    </source>
</evidence>
<feature type="compositionally biased region" description="Basic and acidic residues" evidence="1">
    <location>
        <begin position="60"/>
        <end position="70"/>
    </location>
</feature>
<gene>
    <name evidence="2" type="ORF">M9458_026668</name>
</gene>
<comment type="caution">
    <text evidence="2">The sequence shown here is derived from an EMBL/GenBank/DDBJ whole genome shotgun (WGS) entry which is preliminary data.</text>
</comment>
<evidence type="ECO:0000256" key="1">
    <source>
        <dbReference type="SAM" id="MobiDB-lite"/>
    </source>
</evidence>
<proteinExistence type="predicted"/>
<accession>A0ABD0PV47</accession>
<protein>
    <submittedName>
        <fullName evidence="2">Uncharacterized protein</fullName>
    </submittedName>
</protein>
<feature type="non-terminal residue" evidence="2">
    <location>
        <position position="1"/>
    </location>
</feature>
<keyword evidence="3" id="KW-1185">Reference proteome</keyword>